<organism evidence="1 2">
    <name type="scientific">Ampelomyces quisqualis</name>
    <name type="common">Powdery mildew agent</name>
    <dbReference type="NCBI Taxonomy" id="50730"/>
    <lineage>
        <taxon>Eukaryota</taxon>
        <taxon>Fungi</taxon>
        <taxon>Dikarya</taxon>
        <taxon>Ascomycota</taxon>
        <taxon>Pezizomycotina</taxon>
        <taxon>Dothideomycetes</taxon>
        <taxon>Pleosporomycetidae</taxon>
        <taxon>Pleosporales</taxon>
        <taxon>Pleosporineae</taxon>
        <taxon>Phaeosphaeriaceae</taxon>
        <taxon>Ampelomyces</taxon>
    </lineage>
</organism>
<reference evidence="1" key="1">
    <citation type="journal article" date="2020" name="Stud. Mycol.">
        <title>101 Dothideomycetes genomes: a test case for predicting lifestyles and emergence of pathogens.</title>
        <authorList>
            <person name="Haridas S."/>
            <person name="Albert R."/>
            <person name="Binder M."/>
            <person name="Bloem J."/>
            <person name="Labutti K."/>
            <person name="Salamov A."/>
            <person name="Andreopoulos B."/>
            <person name="Baker S."/>
            <person name="Barry K."/>
            <person name="Bills G."/>
            <person name="Bluhm B."/>
            <person name="Cannon C."/>
            <person name="Castanera R."/>
            <person name="Culley D."/>
            <person name="Daum C."/>
            <person name="Ezra D."/>
            <person name="Gonzalez J."/>
            <person name="Henrissat B."/>
            <person name="Kuo A."/>
            <person name="Liang C."/>
            <person name="Lipzen A."/>
            <person name="Lutzoni F."/>
            <person name="Magnuson J."/>
            <person name="Mondo S."/>
            <person name="Nolan M."/>
            <person name="Ohm R."/>
            <person name="Pangilinan J."/>
            <person name="Park H.-J."/>
            <person name="Ramirez L."/>
            <person name="Alfaro M."/>
            <person name="Sun H."/>
            <person name="Tritt A."/>
            <person name="Yoshinaga Y."/>
            <person name="Zwiers L.-H."/>
            <person name="Turgeon B."/>
            <person name="Goodwin S."/>
            <person name="Spatafora J."/>
            <person name="Crous P."/>
            <person name="Grigoriev I."/>
        </authorList>
    </citation>
    <scope>NUCLEOTIDE SEQUENCE</scope>
    <source>
        <strain evidence="1">HMLAC05119</strain>
    </source>
</reference>
<dbReference type="AlphaFoldDB" id="A0A6A5Q8Y7"/>
<name>A0A6A5Q8Y7_AMPQU</name>
<keyword evidence="2" id="KW-1185">Reference proteome</keyword>
<gene>
    <name evidence="1" type="ORF">BDU57DRAFT_79368</name>
</gene>
<proteinExistence type="predicted"/>
<sequence length="90" mass="10004">MGAVAQTRSCTAHGMHGGSALASARYSITRTLLYDCRVDYIRQTRRPRPTSRPSRRVMYHCEPPSPSRPLVISCSIVLPVSSVRECNTLL</sequence>
<evidence type="ECO:0000313" key="1">
    <source>
        <dbReference type="EMBL" id="KAF1912121.1"/>
    </source>
</evidence>
<dbReference type="EMBL" id="ML979141">
    <property type="protein sequence ID" value="KAF1912121.1"/>
    <property type="molecule type" value="Genomic_DNA"/>
</dbReference>
<accession>A0A6A5Q8Y7</accession>
<evidence type="ECO:0000313" key="2">
    <source>
        <dbReference type="Proteomes" id="UP000800096"/>
    </source>
</evidence>
<dbReference type="Proteomes" id="UP000800096">
    <property type="component" value="Unassembled WGS sequence"/>
</dbReference>
<protein>
    <submittedName>
        <fullName evidence="1">Uncharacterized protein</fullName>
    </submittedName>
</protein>